<evidence type="ECO:0000313" key="3">
    <source>
        <dbReference type="Proteomes" id="UP000596739"/>
    </source>
</evidence>
<dbReference type="PRINTS" id="PR00313">
    <property type="entry name" value="CABNDNGRPT"/>
</dbReference>
<name>A0ABS1EVG0_9CLOT</name>
<dbReference type="EMBL" id="JAENHN010000061">
    <property type="protein sequence ID" value="MBK1813368.1"/>
    <property type="molecule type" value="Genomic_DNA"/>
</dbReference>
<dbReference type="Gene3D" id="2.150.10.10">
    <property type="entry name" value="Serralysin-like metalloprotease, C-terminal"/>
    <property type="match status" value="3"/>
</dbReference>
<evidence type="ECO:0000259" key="1">
    <source>
        <dbReference type="Pfam" id="PF06594"/>
    </source>
</evidence>
<organism evidence="2 3">
    <name type="scientific">Clostridium yunnanense</name>
    <dbReference type="NCBI Taxonomy" id="2800325"/>
    <lineage>
        <taxon>Bacteria</taxon>
        <taxon>Bacillati</taxon>
        <taxon>Bacillota</taxon>
        <taxon>Clostridia</taxon>
        <taxon>Eubacteriales</taxon>
        <taxon>Clostridiaceae</taxon>
        <taxon>Clostridium</taxon>
    </lineage>
</organism>
<keyword evidence="3" id="KW-1185">Reference proteome</keyword>
<proteinExistence type="predicted"/>
<sequence>MGWENIDSIMGKLQAVQDGEISVSDFVKTNFDELSIESWEKIKEDTEFQTKLKNGEFNIEFFNGVVKISDGHGNTLGYALAGVSDAIEVKDKISTILFDLVEIDLGVETKKFGLGNVVTKVNEYFENVDSAQYNKLKNTIAVVAPVKEWIEKLSGGLDKVDKVFDLIEKIDNYADVDGIQQFKFSDLADIAGDMPIPLPLKLYIQGEFYAADKILEAAKAIFGRHNGQLMDVLWQVEDVESFTDILCSPAGINVIDYIGSNMSAASEFIDPKELEIFQPLVSIYKDKSESSLASVLNSIKNDDLSDIEKRRLATVTVSFFLYLNKKTGDTVYKEYFDKYLKEFYKDDASINEDSDYISRVFSNSYDAIAGEKNSPLSGSALEDFRKKITDQLKNASVARRYDPVVLDLNGDGVSVSTVEKGVNFNLDDTGLAEKTQWIGPNDGFLARDINGNGIIDSGKELFGDRTLLSSGIRAKDGLDALKDIDANKDNKIDINDSAYKELRIWQDLNSDGQVQQGELKTLEEVGIKSINLSNSILSSENISNATKQVIGSFTNSENKTIELSQFLFNADYMNSKDNEVIDINTDVQLLPEINATGNVYSLRKAMTLDENLKASVIKYINNIQYTEDKTLITEILYRWAGFYTVDPSSRGLNIDARKLVTIEMFTGQKFLGVDGANPNTASAPILNNIFEDLINNFAKSVLSQTYLGEYLDLIQYKYDVASGTFTCDTAMLEKLFSENINSTSYAIIFRKLKQYYQNDSKASTALNIFLEKTKGISAVFYNIVNASQFLKGTDNEDSISGSNNSDVLDGGEGNDSLNGGYGADTYIFKKGYGVDTINNYTSTDYSTDIDVLKMDDINESEVVARRIGNDLELRVKNADGSLTGDKAVVLGYFNYGTYAVDSIQFEDGKTWDIAKVKQLATAIDGTDGDDNLVGWSDMVSIMKGYKGNDTISGNRYNDTLDGGEGNDSLNGGYGADTYIFKKGYGVDKIDNYTGSDYTSDIDVLKMEDINESEVLARRVGNDLELRVKNADASLTGDKAVILGYFNYGTYAVDSIQFADGKTWDAAKVKQLATAIDGTDGEDNLVGWSDMVSIMKGYKGNDTISGNRYNDTLDGGEGNDSLNGGYGADTYIFKKGYGVDKIDNYTGSDYTSDIDVLKMEDINESEVLARRVGNDLELRVKNADGSLTGDKAVV</sequence>
<dbReference type="SUPFAM" id="SSF51120">
    <property type="entry name" value="beta-Roll"/>
    <property type="match status" value="3"/>
</dbReference>
<dbReference type="InterPro" id="IPR011049">
    <property type="entry name" value="Serralysin-like_metalloprot_C"/>
</dbReference>
<feature type="domain" description="Haemolysin-type calcium binding-related" evidence="1">
    <location>
        <begin position="870"/>
        <end position="914"/>
    </location>
</feature>
<dbReference type="PANTHER" id="PTHR39431">
    <property type="entry name" value="FRPA/C-RELATED PROTEIN"/>
    <property type="match status" value="1"/>
</dbReference>
<dbReference type="InterPro" id="IPR010566">
    <property type="entry name" value="Haemolys_ca-bd"/>
</dbReference>
<dbReference type="InterPro" id="IPR018511">
    <property type="entry name" value="Hemolysin-typ_Ca-bd_CS"/>
</dbReference>
<evidence type="ECO:0000313" key="2">
    <source>
        <dbReference type="EMBL" id="MBK1813368.1"/>
    </source>
</evidence>
<dbReference type="PROSITE" id="PS00330">
    <property type="entry name" value="HEMOLYSIN_CALCIUM"/>
    <property type="match status" value="3"/>
</dbReference>
<dbReference type="Proteomes" id="UP000596739">
    <property type="component" value="Unassembled WGS sequence"/>
</dbReference>
<feature type="non-terminal residue" evidence="2">
    <location>
        <position position="1193"/>
    </location>
</feature>
<feature type="domain" description="Haemolysin-type calcium binding-related" evidence="1">
    <location>
        <begin position="1022"/>
        <end position="1066"/>
    </location>
</feature>
<dbReference type="Pfam" id="PF06594">
    <property type="entry name" value="HCBP_related"/>
    <property type="match status" value="2"/>
</dbReference>
<protein>
    <submittedName>
        <fullName evidence="2">Calcium-binding protein</fullName>
    </submittedName>
</protein>
<comment type="caution">
    <text evidence="2">The sequence shown here is derived from an EMBL/GenBank/DDBJ whole genome shotgun (WGS) entry which is preliminary data.</text>
</comment>
<dbReference type="RefSeq" id="WP_200273441.1">
    <property type="nucleotide sequence ID" value="NZ_JAENHN010000061.1"/>
</dbReference>
<gene>
    <name evidence="2" type="ORF">JHL18_22355</name>
</gene>
<dbReference type="PANTHER" id="PTHR39431:SF1">
    <property type="entry name" value="FRPA_C-RELATED PROTEIN"/>
    <property type="match status" value="1"/>
</dbReference>
<reference evidence="3" key="1">
    <citation type="submission" date="2021-01" db="EMBL/GenBank/DDBJ databases">
        <title>Genome public.</title>
        <authorList>
            <person name="Liu C."/>
            <person name="Sun Q."/>
        </authorList>
    </citation>
    <scope>NUCLEOTIDE SEQUENCE [LARGE SCALE GENOMIC DNA]</scope>
    <source>
        <strain evidence="3">YIM B02505</strain>
    </source>
</reference>
<dbReference type="InterPro" id="IPR001343">
    <property type="entry name" value="Hemolysn_Ca-bd"/>
</dbReference>
<accession>A0ABS1EVG0</accession>
<dbReference type="Pfam" id="PF00353">
    <property type="entry name" value="HemolysinCabind"/>
    <property type="match status" value="3"/>
</dbReference>